<evidence type="ECO:0000313" key="1">
    <source>
        <dbReference type="EMBL" id="EGK03533.1"/>
    </source>
</evidence>
<dbReference type="GeneID" id="78082253"/>
<gene>
    <name evidence="1" type="ORF">HMPREF9456_01600</name>
</gene>
<dbReference type="eggNOG" id="COG4188">
    <property type="taxonomic scope" value="Bacteria"/>
</dbReference>
<proteinExistence type="predicted"/>
<protein>
    <recommendedName>
        <fullName evidence="3">Serine aminopeptidase S33 domain-containing protein</fullName>
    </recommendedName>
</protein>
<dbReference type="HOGENOM" id="CLU_086364_0_0_10"/>
<dbReference type="SUPFAM" id="SSF53474">
    <property type="entry name" value="alpha/beta-Hydrolases"/>
    <property type="match status" value="1"/>
</dbReference>
<reference evidence="1 2" key="1">
    <citation type="submission" date="2011-04" db="EMBL/GenBank/DDBJ databases">
        <title>The Genome Sequence of Dysgonomonas mossii DSM 22836.</title>
        <authorList>
            <consortium name="The Broad Institute Genome Sequencing Platform"/>
            <person name="Earl A."/>
            <person name="Ward D."/>
            <person name="Feldgarden M."/>
            <person name="Gevers D."/>
            <person name="Pudlo N."/>
            <person name="Martens E."/>
            <person name="Allen-Vercoe E."/>
            <person name="Young S.K."/>
            <person name="Zeng Q."/>
            <person name="Gargeya S."/>
            <person name="Fitzgerald M."/>
            <person name="Haas B."/>
            <person name="Abouelleil A."/>
            <person name="Alvarado L."/>
            <person name="Arachchi H.M."/>
            <person name="Berlin A."/>
            <person name="Brown A."/>
            <person name="Chapman S.B."/>
            <person name="Chen Z."/>
            <person name="Dunbar C."/>
            <person name="Freedman E."/>
            <person name="Gearin G."/>
            <person name="Gellesch M."/>
            <person name="Goldberg J."/>
            <person name="Griggs A."/>
            <person name="Gujja S."/>
            <person name="Heiman D."/>
            <person name="Howarth C."/>
            <person name="Larson L."/>
            <person name="Lui A."/>
            <person name="MacDonald P.J.P."/>
            <person name="Mehta T."/>
            <person name="Montmayeur A."/>
            <person name="Murphy C."/>
            <person name="Neiman D."/>
            <person name="Pearson M."/>
            <person name="Priest M."/>
            <person name="Roberts A."/>
            <person name="Saif S."/>
            <person name="Shea T."/>
            <person name="Shenoy N."/>
            <person name="Sisk P."/>
            <person name="Stolte C."/>
            <person name="Sykes S."/>
            <person name="Yandava C."/>
            <person name="Wortman J."/>
            <person name="Nusbaum C."/>
            <person name="Birren B."/>
        </authorList>
    </citation>
    <scope>NUCLEOTIDE SEQUENCE [LARGE SCALE GENOMIC DNA]</scope>
    <source>
        <strain evidence="1 2">DSM 22836</strain>
    </source>
</reference>
<evidence type="ECO:0000313" key="2">
    <source>
        <dbReference type="Proteomes" id="UP000006420"/>
    </source>
</evidence>
<dbReference type="EMBL" id="ADLW01000006">
    <property type="protein sequence ID" value="EGK03533.1"/>
    <property type="molecule type" value="Genomic_DNA"/>
</dbReference>
<evidence type="ECO:0008006" key="3">
    <source>
        <dbReference type="Google" id="ProtNLM"/>
    </source>
</evidence>
<dbReference type="InterPro" id="IPR029058">
    <property type="entry name" value="AB_hydrolase_fold"/>
</dbReference>
<dbReference type="STRING" id="742767.HMPREF9456_01600"/>
<dbReference type="OrthoDB" id="9814760at2"/>
<sequence>MKTSKLIFLLLILPVHLFCQTITEYTMDLYDQSRERLIPLAIYSPIEHTKECEVIIMNHGYDQNRGGAYKDYSSITRKLASEGYFVISIQHELASDDLLPLEGKPYEVRMPNWQRGVKNILFTINELKQIRPDLDWENVTLIGHSNGGDMTMLFATEYPQYIKRAISLDHRRMPIPLVSSPKLYSLRGCDFEADEGVLPSPEDQMKYSIRIIKFDDIKHGDMDDKGTSSQLAQINDLILQFLRD</sequence>
<organism evidence="1 2">
    <name type="scientific">Dysgonomonas mossii DSM 22836</name>
    <dbReference type="NCBI Taxonomy" id="742767"/>
    <lineage>
        <taxon>Bacteria</taxon>
        <taxon>Pseudomonadati</taxon>
        <taxon>Bacteroidota</taxon>
        <taxon>Bacteroidia</taxon>
        <taxon>Bacteroidales</taxon>
        <taxon>Dysgonomonadaceae</taxon>
        <taxon>Dysgonomonas</taxon>
    </lineage>
</organism>
<name>F8X0I1_9BACT</name>
<dbReference type="RefSeq" id="WP_006842971.1">
    <property type="nucleotide sequence ID" value="NZ_AQWJ01000003.1"/>
</dbReference>
<dbReference type="ESTHER" id="9porp-f8x0i1">
    <property type="family name" value="Chlorophyllase"/>
</dbReference>
<dbReference type="Gene3D" id="3.40.50.1820">
    <property type="entry name" value="alpha/beta hydrolase"/>
    <property type="match status" value="1"/>
</dbReference>
<keyword evidence="2" id="KW-1185">Reference proteome</keyword>
<dbReference type="AlphaFoldDB" id="F8X0I1"/>
<dbReference type="Proteomes" id="UP000006420">
    <property type="component" value="Unassembled WGS sequence"/>
</dbReference>
<comment type="caution">
    <text evidence="1">The sequence shown here is derived from an EMBL/GenBank/DDBJ whole genome shotgun (WGS) entry which is preliminary data.</text>
</comment>
<accession>F8X0I1</accession>